<dbReference type="EMBL" id="BSTJ01000009">
    <property type="protein sequence ID" value="GLY78361.1"/>
    <property type="molecule type" value="Genomic_DNA"/>
</dbReference>
<feature type="domain" description="Rhodanese" evidence="1">
    <location>
        <begin position="16"/>
        <end position="103"/>
    </location>
</feature>
<dbReference type="Proteomes" id="UP001165074">
    <property type="component" value="Unassembled WGS sequence"/>
</dbReference>
<evidence type="ECO:0000313" key="2">
    <source>
        <dbReference type="EMBL" id="GLY78361.1"/>
    </source>
</evidence>
<dbReference type="SMART" id="SM00450">
    <property type="entry name" value="RHOD"/>
    <property type="match status" value="1"/>
</dbReference>
<dbReference type="CDD" id="cd00158">
    <property type="entry name" value="RHOD"/>
    <property type="match status" value="1"/>
</dbReference>
<protein>
    <submittedName>
        <fullName evidence="2">Sulfurtransferase</fullName>
    </submittedName>
</protein>
<dbReference type="RefSeq" id="WP_285577553.1">
    <property type="nucleotide sequence ID" value="NZ_BSTJ01000009.1"/>
</dbReference>
<organism evidence="2 5">
    <name type="scientific">Actinoallomurus iriomotensis</name>
    <dbReference type="NCBI Taxonomy" id="478107"/>
    <lineage>
        <taxon>Bacteria</taxon>
        <taxon>Bacillati</taxon>
        <taxon>Actinomycetota</taxon>
        <taxon>Actinomycetes</taxon>
        <taxon>Streptosporangiales</taxon>
        <taxon>Thermomonosporaceae</taxon>
        <taxon>Actinoallomurus</taxon>
    </lineage>
</organism>
<evidence type="ECO:0000259" key="1">
    <source>
        <dbReference type="PROSITE" id="PS50206"/>
    </source>
</evidence>
<reference evidence="2" key="1">
    <citation type="submission" date="2023-03" db="EMBL/GenBank/DDBJ databases">
        <title>Actinoallomurus iriomotensis NBRC 103681.</title>
        <authorList>
            <person name="Ichikawa N."/>
            <person name="Sato H."/>
            <person name="Tonouchi N."/>
        </authorList>
    </citation>
    <scope>NUCLEOTIDE SEQUENCE</scope>
    <source>
        <strain evidence="2">NBRC 103681</strain>
    </source>
</reference>
<dbReference type="InterPro" id="IPR036873">
    <property type="entry name" value="Rhodanese-like_dom_sf"/>
</dbReference>
<reference evidence="3" key="2">
    <citation type="submission" date="2023-03" db="EMBL/GenBank/DDBJ databases">
        <title>Actinoallomurus iriomotensis NBRC 103684.</title>
        <authorList>
            <person name="Ichikawa N."/>
            <person name="Sato H."/>
            <person name="Tonouchi N."/>
        </authorList>
    </citation>
    <scope>NUCLEOTIDE SEQUENCE</scope>
    <source>
        <strain evidence="3">NBRC 103684</strain>
    </source>
</reference>
<dbReference type="AlphaFoldDB" id="A0A9W6RLY9"/>
<evidence type="ECO:0000313" key="5">
    <source>
        <dbReference type="Proteomes" id="UP001165135"/>
    </source>
</evidence>
<dbReference type="EMBL" id="BSTK01000009">
    <property type="protein sequence ID" value="GLY88027.1"/>
    <property type="molecule type" value="Genomic_DNA"/>
</dbReference>
<comment type="caution">
    <text evidence="2">The sequence shown here is derived from an EMBL/GenBank/DDBJ whole genome shotgun (WGS) entry which is preliminary data.</text>
</comment>
<dbReference type="PANTHER" id="PTHR43031">
    <property type="entry name" value="FAD-DEPENDENT OXIDOREDUCTASE"/>
    <property type="match status" value="1"/>
</dbReference>
<dbReference type="InterPro" id="IPR001763">
    <property type="entry name" value="Rhodanese-like_dom"/>
</dbReference>
<name>A0A9W6RLY9_9ACTN</name>
<dbReference type="InterPro" id="IPR050229">
    <property type="entry name" value="GlpE_sulfurtransferase"/>
</dbReference>
<accession>A0A9W6RLY9</accession>
<dbReference type="Proteomes" id="UP001165135">
    <property type="component" value="Unassembled WGS sequence"/>
</dbReference>
<evidence type="ECO:0000313" key="4">
    <source>
        <dbReference type="Proteomes" id="UP001165074"/>
    </source>
</evidence>
<sequence>MNLFNNPLPSVAVAEVPGDGYLLDVRENDEWHAGHAPDAVHIPLSELNARAGEVPGDRDIYVICRSGARSAQAVAAFNNSGWKAANVDGGMHAWEAAGLPMVSESGGDPYVA</sequence>
<dbReference type="PROSITE" id="PS50206">
    <property type="entry name" value="RHODANESE_3"/>
    <property type="match status" value="1"/>
</dbReference>
<evidence type="ECO:0000313" key="3">
    <source>
        <dbReference type="EMBL" id="GLY88027.1"/>
    </source>
</evidence>
<dbReference type="PANTHER" id="PTHR43031:SF1">
    <property type="entry name" value="PYRIDINE NUCLEOTIDE-DISULPHIDE OXIDOREDUCTASE"/>
    <property type="match status" value="1"/>
</dbReference>
<dbReference type="Pfam" id="PF00581">
    <property type="entry name" value="Rhodanese"/>
    <property type="match status" value="1"/>
</dbReference>
<dbReference type="Gene3D" id="3.40.250.10">
    <property type="entry name" value="Rhodanese-like domain"/>
    <property type="match status" value="1"/>
</dbReference>
<dbReference type="SUPFAM" id="SSF52821">
    <property type="entry name" value="Rhodanese/Cell cycle control phosphatase"/>
    <property type="match status" value="1"/>
</dbReference>
<proteinExistence type="predicted"/>
<gene>
    <name evidence="2" type="ORF">Airi01_066280</name>
    <name evidence="3" type="ORF">Airi02_059560</name>
</gene>
<keyword evidence="4" id="KW-1185">Reference proteome</keyword>